<feature type="region of interest" description="Disordered" evidence="1">
    <location>
        <begin position="75"/>
        <end position="94"/>
    </location>
</feature>
<organism evidence="2 3">
    <name type="scientific">Frondihabitans sucicola</name>
    <dbReference type="NCBI Taxonomy" id="1268041"/>
    <lineage>
        <taxon>Bacteria</taxon>
        <taxon>Bacillati</taxon>
        <taxon>Actinomycetota</taxon>
        <taxon>Actinomycetes</taxon>
        <taxon>Micrococcales</taxon>
        <taxon>Microbacteriaceae</taxon>
        <taxon>Frondihabitans</taxon>
    </lineage>
</organism>
<proteinExistence type="predicted"/>
<keyword evidence="3" id="KW-1185">Reference proteome</keyword>
<evidence type="ECO:0000313" key="3">
    <source>
        <dbReference type="Proteomes" id="UP001321486"/>
    </source>
</evidence>
<dbReference type="Proteomes" id="UP001321486">
    <property type="component" value="Chromosome"/>
</dbReference>
<sequence length="265" mass="28115">MIVGAVGQAESSGDPGALAGGRAVDPDVEAAPLRGVDRQRDTVRIECRPVEVAEDRLDVLAESLPVSRRAPEELELDAEALPVESDGARGRDDETVDHAGHLLRGLGRGHRPRSGARDPGAPQAEVETLPEQACQRAERLRHLDRAVVAENGHGRAEPDGIGRRAECCQQSVRCRSGDARVEVVLCQPVPRVSGSLGSPRQIDGGAQRLRRAAPGGDRDEVEDGERYAGHCAAPTGVRTSDVLPGTSGGRSRFSRSVAPSSYDVR</sequence>
<protein>
    <submittedName>
        <fullName evidence="2">Uncharacterized protein</fullName>
    </submittedName>
</protein>
<name>A0ABM8GM44_9MICO</name>
<accession>A0ABM8GM44</accession>
<feature type="region of interest" description="Disordered" evidence="1">
    <location>
        <begin position="192"/>
        <end position="265"/>
    </location>
</feature>
<feature type="region of interest" description="Disordered" evidence="1">
    <location>
        <begin position="104"/>
        <end position="129"/>
    </location>
</feature>
<reference evidence="3" key="1">
    <citation type="journal article" date="2019" name="Int. J. Syst. Evol. Microbiol.">
        <title>The Global Catalogue of Microorganisms (GCM) 10K type strain sequencing project: providing services to taxonomists for standard genome sequencing and annotation.</title>
        <authorList>
            <consortium name="The Broad Institute Genomics Platform"/>
            <consortium name="The Broad Institute Genome Sequencing Center for Infectious Disease"/>
            <person name="Wu L."/>
            <person name="Ma J."/>
        </authorList>
    </citation>
    <scope>NUCLEOTIDE SEQUENCE [LARGE SCALE GENOMIC DNA]</scope>
    <source>
        <strain evidence="3">NBRC 108728</strain>
    </source>
</reference>
<gene>
    <name evidence="2" type="ORF">GCM10025867_16790</name>
</gene>
<dbReference type="EMBL" id="AP027732">
    <property type="protein sequence ID" value="BDZ49438.1"/>
    <property type="molecule type" value="Genomic_DNA"/>
</dbReference>
<feature type="region of interest" description="Disordered" evidence="1">
    <location>
        <begin position="1"/>
        <end position="25"/>
    </location>
</feature>
<evidence type="ECO:0000313" key="2">
    <source>
        <dbReference type="EMBL" id="BDZ49438.1"/>
    </source>
</evidence>
<evidence type="ECO:0000256" key="1">
    <source>
        <dbReference type="SAM" id="MobiDB-lite"/>
    </source>
</evidence>